<gene>
    <name evidence="2" type="ORF">PTTG_03069</name>
</gene>
<feature type="region of interest" description="Disordered" evidence="1">
    <location>
        <begin position="148"/>
        <end position="171"/>
    </location>
</feature>
<evidence type="ECO:0000256" key="1">
    <source>
        <dbReference type="SAM" id="MobiDB-lite"/>
    </source>
</evidence>
<keyword evidence="4" id="KW-1185">Reference proteome</keyword>
<dbReference type="PANTHER" id="PTHR10983">
    <property type="entry name" value="1-ACYLGLYCEROL-3-PHOSPHATE ACYLTRANSFERASE-RELATED"/>
    <property type="match status" value="1"/>
</dbReference>
<dbReference type="AlphaFoldDB" id="A0A180GPI2"/>
<dbReference type="GO" id="GO:0036149">
    <property type="term" value="P:phosphatidylinositol acyl-chain remodeling"/>
    <property type="evidence" value="ECO:0007669"/>
    <property type="project" value="TreeGrafter"/>
</dbReference>
<dbReference type="GO" id="GO:0005783">
    <property type="term" value="C:endoplasmic reticulum"/>
    <property type="evidence" value="ECO:0007669"/>
    <property type="project" value="TreeGrafter"/>
</dbReference>
<dbReference type="PANTHER" id="PTHR10983:SF16">
    <property type="entry name" value="LYSOCARDIOLIPIN ACYLTRANSFERASE 1"/>
    <property type="match status" value="1"/>
</dbReference>
<feature type="compositionally biased region" description="Basic and acidic residues" evidence="1">
    <location>
        <begin position="157"/>
        <end position="171"/>
    </location>
</feature>
<reference evidence="2" key="1">
    <citation type="submission" date="2009-11" db="EMBL/GenBank/DDBJ databases">
        <authorList>
            <consortium name="The Broad Institute Genome Sequencing Platform"/>
            <person name="Ward D."/>
            <person name="Feldgarden M."/>
            <person name="Earl A."/>
            <person name="Young S.K."/>
            <person name="Zeng Q."/>
            <person name="Koehrsen M."/>
            <person name="Alvarado L."/>
            <person name="Berlin A."/>
            <person name="Bochicchio J."/>
            <person name="Borenstein D."/>
            <person name="Chapman S.B."/>
            <person name="Chen Z."/>
            <person name="Engels R."/>
            <person name="Freedman E."/>
            <person name="Gellesch M."/>
            <person name="Goldberg J."/>
            <person name="Griggs A."/>
            <person name="Gujja S."/>
            <person name="Heilman E."/>
            <person name="Heiman D."/>
            <person name="Hepburn T."/>
            <person name="Howarth C."/>
            <person name="Jen D."/>
            <person name="Larson L."/>
            <person name="Lewis B."/>
            <person name="Mehta T."/>
            <person name="Park D."/>
            <person name="Pearson M."/>
            <person name="Roberts A."/>
            <person name="Saif S."/>
            <person name="Shea T."/>
            <person name="Shenoy N."/>
            <person name="Sisk P."/>
            <person name="Stolte C."/>
            <person name="Sykes S."/>
            <person name="Thomson T."/>
            <person name="Walk T."/>
            <person name="White J."/>
            <person name="Yandava C."/>
            <person name="Izard J."/>
            <person name="Baranova O.V."/>
            <person name="Blanton J.M."/>
            <person name="Tanner A.C."/>
            <person name="Dewhirst F.E."/>
            <person name="Haas B."/>
            <person name="Nusbaum C."/>
            <person name="Birren B."/>
        </authorList>
    </citation>
    <scope>NUCLEOTIDE SEQUENCE [LARGE SCALE GENOMIC DNA]</scope>
    <source>
        <strain evidence="2">1-1 BBBD Race 1</strain>
    </source>
</reference>
<evidence type="ECO:0000313" key="3">
    <source>
        <dbReference type="EnsemblFungi" id="PTTG_03069-t43_1-p1"/>
    </source>
</evidence>
<sequence length="216" mass="23831">MWDRALDKRGMLIFAEGTLISALMRPASTRFAAKPAIDDLKHYLLPQSTGSLLCPLALSQKVPNLQLVNLTIGYPGVLPGGYAPPPPPLSPRVKGEHRSRAALDYRYGQDYFMLQSIFGHSHPPRKVHIHIMKILVVAIPISLFPSSSQDPATPAQEPKKETGMVDPPHKEIARPQPALSLRLTAFIHHPKNSLDAPVVWPWAWPAPLPLPLSLLL</sequence>
<evidence type="ECO:0000313" key="4">
    <source>
        <dbReference type="Proteomes" id="UP000005240"/>
    </source>
</evidence>
<reference evidence="3" key="4">
    <citation type="submission" date="2025-05" db="UniProtKB">
        <authorList>
            <consortium name="EnsemblFungi"/>
        </authorList>
    </citation>
    <scope>IDENTIFICATION</scope>
    <source>
        <strain evidence="3">isolate 1-1 / race 1 (BBBD)</strain>
    </source>
</reference>
<name>A0A180GPI2_PUCT1</name>
<organism evidence="2">
    <name type="scientific">Puccinia triticina (isolate 1-1 / race 1 (BBBD))</name>
    <name type="common">Brown leaf rust fungus</name>
    <dbReference type="NCBI Taxonomy" id="630390"/>
    <lineage>
        <taxon>Eukaryota</taxon>
        <taxon>Fungi</taxon>
        <taxon>Dikarya</taxon>
        <taxon>Basidiomycota</taxon>
        <taxon>Pucciniomycotina</taxon>
        <taxon>Pucciniomycetes</taxon>
        <taxon>Pucciniales</taxon>
        <taxon>Pucciniaceae</taxon>
        <taxon>Puccinia</taxon>
    </lineage>
</organism>
<evidence type="ECO:0000313" key="2">
    <source>
        <dbReference type="EMBL" id="OAV94451.1"/>
    </source>
</evidence>
<accession>A0A180GPI2</accession>
<feature type="non-terminal residue" evidence="2">
    <location>
        <position position="216"/>
    </location>
</feature>
<dbReference type="Proteomes" id="UP000005240">
    <property type="component" value="Unassembled WGS sequence"/>
</dbReference>
<dbReference type="GO" id="GO:0016746">
    <property type="term" value="F:acyltransferase activity"/>
    <property type="evidence" value="ECO:0007669"/>
    <property type="project" value="TreeGrafter"/>
</dbReference>
<dbReference type="EnsemblFungi" id="PTTG_03069-t43_1">
    <property type="protein sequence ID" value="PTTG_03069-t43_1-p1"/>
    <property type="gene ID" value="PTTG_03069"/>
</dbReference>
<dbReference type="EMBL" id="ADAS02000039">
    <property type="protein sequence ID" value="OAV94451.1"/>
    <property type="molecule type" value="Genomic_DNA"/>
</dbReference>
<reference evidence="3 4" key="3">
    <citation type="journal article" date="2017" name="G3 (Bethesda)">
        <title>Comparative analysis highlights variable genome content of wheat rusts and divergence of the mating loci.</title>
        <authorList>
            <person name="Cuomo C.A."/>
            <person name="Bakkeren G."/>
            <person name="Khalil H.B."/>
            <person name="Panwar V."/>
            <person name="Joly D."/>
            <person name="Linning R."/>
            <person name="Sakthikumar S."/>
            <person name="Song X."/>
            <person name="Adiconis X."/>
            <person name="Fan L."/>
            <person name="Goldberg J.M."/>
            <person name="Levin J.Z."/>
            <person name="Young S."/>
            <person name="Zeng Q."/>
            <person name="Anikster Y."/>
            <person name="Bruce M."/>
            <person name="Wang M."/>
            <person name="Yin C."/>
            <person name="McCallum B."/>
            <person name="Szabo L.J."/>
            <person name="Hulbert S."/>
            <person name="Chen X."/>
            <person name="Fellers J.P."/>
        </authorList>
    </citation>
    <scope>NUCLEOTIDE SEQUENCE</scope>
    <source>
        <strain evidence="3">isolate 1-1 / race 1 (BBBD)</strain>
        <strain evidence="4">Isolate 1-1 / race 1 (BBBD)</strain>
    </source>
</reference>
<proteinExistence type="predicted"/>
<reference evidence="2" key="2">
    <citation type="submission" date="2016-05" db="EMBL/GenBank/DDBJ databases">
        <title>Comparative analysis highlights variable genome content of wheat rusts and divergence of the mating loci.</title>
        <authorList>
            <person name="Cuomo C.A."/>
            <person name="Bakkeren G."/>
            <person name="Szabo L."/>
            <person name="Khalil H."/>
            <person name="Joly D."/>
            <person name="Goldberg J."/>
            <person name="Young S."/>
            <person name="Zeng Q."/>
            <person name="Fellers J."/>
        </authorList>
    </citation>
    <scope>NUCLEOTIDE SEQUENCE [LARGE SCALE GENOMIC DNA]</scope>
    <source>
        <strain evidence="2">1-1 BBBD Race 1</strain>
    </source>
</reference>
<dbReference type="VEuPathDB" id="FungiDB:PTTG_03069"/>
<protein>
    <submittedName>
        <fullName evidence="2 3">Uncharacterized protein</fullName>
    </submittedName>
</protein>
<dbReference type="OrthoDB" id="189226at2759"/>